<accession>A0A699JE90</accession>
<name>A0A699JE90_TANCI</name>
<feature type="non-terminal residue" evidence="1">
    <location>
        <position position="1"/>
    </location>
</feature>
<sequence length="119" mass="13508">HAVWPAIVRDELFLSIRHGDVKKAEGSGDLKKTCLSTELVETKLRYDGADPLACWNIIYEKIRQMHSSIFDNSQVEVASESFFKSDADTFRFSDPHVLRLIQGGIKFEADIKEHTPTIT</sequence>
<dbReference type="GO" id="GO:0032259">
    <property type="term" value="P:methylation"/>
    <property type="evidence" value="ECO:0007669"/>
    <property type="project" value="UniProtKB-KW"/>
</dbReference>
<organism evidence="1">
    <name type="scientific">Tanacetum cinerariifolium</name>
    <name type="common">Dalmatian daisy</name>
    <name type="synonym">Chrysanthemum cinerariifolium</name>
    <dbReference type="NCBI Taxonomy" id="118510"/>
    <lineage>
        <taxon>Eukaryota</taxon>
        <taxon>Viridiplantae</taxon>
        <taxon>Streptophyta</taxon>
        <taxon>Embryophyta</taxon>
        <taxon>Tracheophyta</taxon>
        <taxon>Spermatophyta</taxon>
        <taxon>Magnoliopsida</taxon>
        <taxon>eudicotyledons</taxon>
        <taxon>Gunneridae</taxon>
        <taxon>Pentapetalae</taxon>
        <taxon>asterids</taxon>
        <taxon>campanulids</taxon>
        <taxon>Asterales</taxon>
        <taxon>Asteraceae</taxon>
        <taxon>Asteroideae</taxon>
        <taxon>Anthemideae</taxon>
        <taxon>Anthemidinae</taxon>
        <taxon>Tanacetum</taxon>
    </lineage>
</organism>
<gene>
    <name evidence="1" type="ORF">Tci_600863</name>
</gene>
<reference evidence="1" key="1">
    <citation type="journal article" date="2019" name="Sci. Rep.">
        <title>Draft genome of Tanacetum cinerariifolium, the natural source of mosquito coil.</title>
        <authorList>
            <person name="Yamashiro T."/>
            <person name="Shiraishi A."/>
            <person name="Satake H."/>
            <person name="Nakayama K."/>
        </authorList>
    </citation>
    <scope>NUCLEOTIDE SEQUENCE</scope>
</reference>
<dbReference type="EMBL" id="BKCJ010398844">
    <property type="protein sequence ID" value="GFA28891.1"/>
    <property type="molecule type" value="Genomic_DNA"/>
</dbReference>
<evidence type="ECO:0000313" key="1">
    <source>
        <dbReference type="EMBL" id="GFA28891.1"/>
    </source>
</evidence>
<keyword evidence="1" id="KW-0489">Methyltransferase</keyword>
<dbReference type="AlphaFoldDB" id="A0A699JE90"/>
<keyword evidence="1" id="KW-0808">Transferase</keyword>
<dbReference type="GO" id="GO:0008168">
    <property type="term" value="F:methyltransferase activity"/>
    <property type="evidence" value="ECO:0007669"/>
    <property type="project" value="UniProtKB-KW"/>
</dbReference>
<protein>
    <submittedName>
        <fullName evidence="1">Histone-lysine N-methyltransferase ATX2-like isoform X2</fullName>
    </submittedName>
</protein>
<comment type="caution">
    <text evidence="1">The sequence shown here is derived from an EMBL/GenBank/DDBJ whole genome shotgun (WGS) entry which is preliminary data.</text>
</comment>
<proteinExistence type="predicted"/>